<gene>
    <name evidence="2" type="ORF">GCM10023144_45200</name>
</gene>
<dbReference type="Pfam" id="PF07287">
    <property type="entry name" value="AtuA"/>
    <property type="match status" value="1"/>
</dbReference>
<dbReference type="Proteomes" id="UP001501671">
    <property type="component" value="Unassembled WGS sequence"/>
</dbReference>
<accession>A0ABP8HQM7</accession>
<sequence>MSATGRLLEEFAKAGTRRPLKLLGASGQLGYGIPTPAFNAGLERGPDLIGCDMGSIDIGPYYLGAGKMATAPAQTRRDLRKVLLGARKLDIPLVIGSAGSAGARPHLEQTLALVRGIAQEEGLRFRMAVLPGDIDRGILADAVRAGGVTGIDQMPDLTIEEVGAASHIVGQMGMSTFQQAFAADIDVLIAGRACDTAIFSALPVMLGFPAGLAVHMAKIIECASLCCLPGGRDTILATLDDDGFVLESMAPQRRATPVSVAAHSLYEQSDPFLIIEPEGRAELHDARYEQIDERRTRVSGARWVPATAQTIKIEGSRRVGERAVLLCAASDPFFIAGHEQILQDVSVVVQDLVCEGGEKDYELYWRVYGKNGVSDAKVDAPAPHEVFMLIECIAPTPERALEVARTMKQYLLHFGYPGRQSTGGNLAFAFTPPEITVGTAYRFNIYHIMNAPDVGRLFPLTVENL</sequence>
<evidence type="ECO:0000259" key="1">
    <source>
        <dbReference type="Pfam" id="PF07287"/>
    </source>
</evidence>
<proteinExistence type="predicted"/>
<reference evidence="3" key="1">
    <citation type="journal article" date="2019" name="Int. J. Syst. Evol. Microbiol.">
        <title>The Global Catalogue of Microorganisms (GCM) 10K type strain sequencing project: providing services to taxonomists for standard genome sequencing and annotation.</title>
        <authorList>
            <consortium name="The Broad Institute Genomics Platform"/>
            <consortium name="The Broad Institute Genome Sequencing Center for Infectious Disease"/>
            <person name="Wu L."/>
            <person name="Ma J."/>
        </authorList>
    </citation>
    <scope>NUCLEOTIDE SEQUENCE [LARGE SCALE GENOMIC DNA]</scope>
    <source>
        <strain evidence="3">JCM 17666</strain>
    </source>
</reference>
<evidence type="ECO:0000313" key="3">
    <source>
        <dbReference type="Proteomes" id="UP001501671"/>
    </source>
</evidence>
<keyword evidence="3" id="KW-1185">Reference proteome</keyword>
<dbReference type="InterPro" id="IPR010839">
    <property type="entry name" value="AtuA_N"/>
</dbReference>
<feature type="domain" description="Acyclic terpene utilisation N-terminal" evidence="1">
    <location>
        <begin position="256"/>
        <end position="419"/>
    </location>
</feature>
<comment type="caution">
    <text evidence="2">The sequence shown here is derived from an EMBL/GenBank/DDBJ whole genome shotgun (WGS) entry which is preliminary data.</text>
</comment>
<evidence type="ECO:0000313" key="2">
    <source>
        <dbReference type="EMBL" id="GAA4342821.1"/>
    </source>
</evidence>
<dbReference type="RefSeq" id="WP_345252206.1">
    <property type="nucleotide sequence ID" value="NZ_BAABFO010000035.1"/>
</dbReference>
<protein>
    <submittedName>
        <fullName evidence="2">Acyclic terpene utilization AtuA family protein</fullName>
    </submittedName>
</protein>
<dbReference type="EMBL" id="BAABFO010000035">
    <property type="protein sequence ID" value="GAA4342821.1"/>
    <property type="molecule type" value="Genomic_DNA"/>
</dbReference>
<organism evidence="2 3">
    <name type="scientific">Pigmentiphaga soli</name>
    <dbReference type="NCBI Taxonomy" id="1007095"/>
    <lineage>
        <taxon>Bacteria</taxon>
        <taxon>Pseudomonadati</taxon>
        <taxon>Pseudomonadota</taxon>
        <taxon>Betaproteobacteria</taxon>
        <taxon>Burkholderiales</taxon>
        <taxon>Alcaligenaceae</taxon>
        <taxon>Pigmentiphaga</taxon>
    </lineage>
</organism>
<name>A0ABP8HQM7_9BURK</name>